<feature type="site" description="Participates in a stacking interaction with the thymidine ring of dTDP-4-oxo-6-deoxyglucose" evidence="9">
    <location>
        <position position="141"/>
    </location>
</feature>
<evidence type="ECO:0000313" key="11">
    <source>
        <dbReference type="Proteomes" id="UP000297700"/>
    </source>
</evidence>
<organism evidence="10 11">
    <name type="scientific">Bradyrhizobium frederickii</name>
    <dbReference type="NCBI Taxonomy" id="2560054"/>
    <lineage>
        <taxon>Bacteria</taxon>
        <taxon>Pseudomonadati</taxon>
        <taxon>Pseudomonadota</taxon>
        <taxon>Alphaproteobacteria</taxon>
        <taxon>Hyphomicrobiales</taxon>
        <taxon>Nitrobacteraceae</taxon>
        <taxon>Bradyrhizobium</taxon>
    </lineage>
</organism>
<dbReference type="RefSeq" id="WP_135161642.1">
    <property type="nucleotide sequence ID" value="NZ_SPQS01000001.1"/>
</dbReference>
<evidence type="ECO:0000256" key="8">
    <source>
        <dbReference type="PIRSR" id="PIRSR600888-1"/>
    </source>
</evidence>
<dbReference type="GO" id="GO:0008830">
    <property type="term" value="F:dTDP-4-dehydrorhamnose 3,5-epimerase activity"/>
    <property type="evidence" value="ECO:0007669"/>
    <property type="project" value="UniProtKB-EC"/>
</dbReference>
<dbReference type="Gene3D" id="2.60.120.10">
    <property type="entry name" value="Jelly Rolls"/>
    <property type="match status" value="1"/>
</dbReference>
<dbReference type="PANTHER" id="PTHR21047">
    <property type="entry name" value="DTDP-6-DEOXY-D-GLUCOSE-3,5 EPIMERASE"/>
    <property type="match status" value="1"/>
</dbReference>
<comment type="catalytic activity">
    <reaction evidence="1">
        <text>dTDP-4-dehydro-6-deoxy-alpha-D-glucose = dTDP-4-dehydro-beta-L-rhamnose</text>
        <dbReference type="Rhea" id="RHEA:16969"/>
        <dbReference type="ChEBI" id="CHEBI:57649"/>
        <dbReference type="ChEBI" id="CHEBI:62830"/>
        <dbReference type="EC" id="5.1.3.13"/>
    </reaction>
</comment>
<feature type="active site" description="Proton donor" evidence="8">
    <location>
        <position position="135"/>
    </location>
</feature>
<accession>A0A4Y9PIN6</accession>
<proteinExistence type="predicted"/>
<comment type="caution">
    <text evidence="10">The sequence shown here is derived from an EMBL/GenBank/DDBJ whole genome shotgun (WGS) entry which is preliminary data.</text>
</comment>
<name>A0A4Y9PIN6_9BRAD</name>
<evidence type="ECO:0000256" key="7">
    <source>
        <dbReference type="ARBA" id="ARBA00033311"/>
    </source>
</evidence>
<dbReference type="CDD" id="cd00438">
    <property type="entry name" value="cupin_RmlC"/>
    <property type="match status" value="1"/>
</dbReference>
<evidence type="ECO:0000313" key="10">
    <source>
        <dbReference type="EMBL" id="TFV80311.1"/>
    </source>
</evidence>
<evidence type="ECO:0000256" key="4">
    <source>
        <dbReference type="ARBA" id="ARBA00019595"/>
    </source>
</evidence>
<dbReference type="Pfam" id="PF00908">
    <property type="entry name" value="dTDP_sugar_isom"/>
    <property type="match status" value="1"/>
</dbReference>
<sequence>MTADLPPRTRKTPLDGVLVVEPLTAFEDFRGEYVELYNDPAYKAAGIAYEFIQDDISVSRRHVLRGIHGDRKTAKLVSCLHGAFYLVVVNNIPESPQYRQWTAFSLSDRKREQVLVPPGFGNGHVVLTESAMFHYKQTTTYDRSSQFTLLWNDPKLKIWWPIHNPIISQRDGGISA</sequence>
<dbReference type="GO" id="GO:0019305">
    <property type="term" value="P:dTDP-rhamnose biosynthetic process"/>
    <property type="evidence" value="ECO:0007669"/>
    <property type="project" value="TreeGrafter"/>
</dbReference>
<gene>
    <name evidence="10" type="ORF">E4K64_00275</name>
</gene>
<dbReference type="PANTHER" id="PTHR21047:SF2">
    <property type="entry name" value="THYMIDINE DIPHOSPHO-4-KETO-RHAMNOSE 3,5-EPIMERASE"/>
    <property type="match status" value="1"/>
</dbReference>
<dbReference type="Proteomes" id="UP000297700">
    <property type="component" value="Unassembled WGS sequence"/>
</dbReference>
<dbReference type="SUPFAM" id="SSF51182">
    <property type="entry name" value="RmlC-like cupins"/>
    <property type="match status" value="1"/>
</dbReference>
<evidence type="ECO:0000256" key="5">
    <source>
        <dbReference type="ARBA" id="ARBA00029758"/>
    </source>
</evidence>
<evidence type="ECO:0000256" key="9">
    <source>
        <dbReference type="PIRSR" id="PIRSR600888-3"/>
    </source>
</evidence>
<evidence type="ECO:0000256" key="3">
    <source>
        <dbReference type="ARBA" id="ARBA00012098"/>
    </source>
</evidence>
<dbReference type="GO" id="GO:0000271">
    <property type="term" value="P:polysaccharide biosynthetic process"/>
    <property type="evidence" value="ECO:0007669"/>
    <property type="project" value="TreeGrafter"/>
</dbReference>
<feature type="active site" description="Proton acceptor" evidence="8">
    <location>
        <position position="68"/>
    </location>
</feature>
<evidence type="ECO:0000256" key="2">
    <source>
        <dbReference type="ARBA" id="ARBA00001997"/>
    </source>
</evidence>
<dbReference type="AlphaFoldDB" id="A0A4Y9PIN6"/>
<comment type="function">
    <text evidence="2">Catalyzes the epimerization of the C3' and C5'positions of dTDP-6-deoxy-D-xylo-4-hexulose, forming dTDP-6-deoxy-L-lyxo-4-hexulose.</text>
</comment>
<dbReference type="GO" id="GO:0005829">
    <property type="term" value="C:cytosol"/>
    <property type="evidence" value="ECO:0007669"/>
    <property type="project" value="TreeGrafter"/>
</dbReference>
<dbReference type="InterPro" id="IPR000888">
    <property type="entry name" value="RmlC-like"/>
</dbReference>
<dbReference type="InterPro" id="IPR014710">
    <property type="entry name" value="RmlC-like_jellyroll"/>
</dbReference>
<protein>
    <recommendedName>
        <fullName evidence="4">dTDP-4-dehydrorhamnose 3,5-epimerase</fullName>
        <ecNumber evidence="3">5.1.3.13</ecNumber>
    </recommendedName>
    <alternativeName>
        <fullName evidence="6">Thymidine diphospho-4-keto-rhamnose 3,5-epimerase</fullName>
    </alternativeName>
    <alternativeName>
        <fullName evidence="5">dTDP-4-keto-6-deoxyglucose 3,5-epimerase</fullName>
    </alternativeName>
    <alternativeName>
        <fullName evidence="7">dTDP-6-deoxy-D-xylo-4-hexulose 3,5-epimerase</fullName>
    </alternativeName>
</protein>
<dbReference type="InterPro" id="IPR011051">
    <property type="entry name" value="RmlC_Cupin_sf"/>
</dbReference>
<evidence type="ECO:0000256" key="6">
    <source>
        <dbReference type="ARBA" id="ARBA00031424"/>
    </source>
</evidence>
<dbReference type="EMBL" id="SPQS01000001">
    <property type="protein sequence ID" value="TFV80311.1"/>
    <property type="molecule type" value="Genomic_DNA"/>
</dbReference>
<dbReference type="EC" id="5.1.3.13" evidence="3"/>
<reference evidence="10 11" key="1">
    <citation type="submission" date="2019-03" db="EMBL/GenBank/DDBJ databases">
        <title>Bradyrhizobium strains diversity.</title>
        <authorList>
            <person name="Urquiaga M.C.O."/>
            <person name="Hungria M."/>
            <person name="Delamuta J.R.M."/>
            <person name="Klepa M.S."/>
        </authorList>
    </citation>
    <scope>NUCLEOTIDE SEQUENCE [LARGE SCALE GENOMIC DNA]</scope>
    <source>
        <strain evidence="10 11">CNPSo 3426</strain>
    </source>
</reference>
<evidence type="ECO:0000256" key="1">
    <source>
        <dbReference type="ARBA" id="ARBA00001298"/>
    </source>
</evidence>